<feature type="compositionally biased region" description="Low complexity" evidence="2">
    <location>
        <begin position="94"/>
        <end position="113"/>
    </location>
</feature>
<dbReference type="PROSITE" id="PS51462">
    <property type="entry name" value="NUDIX"/>
    <property type="match status" value="1"/>
</dbReference>
<evidence type="ECO:0000256" key="1">
    <source>
        <dbReference type="ARBA" id="ARBA00022801"/>
    </source>
</evidence>
<sequence>MTSTQRVVLLQRGLKAKFAQGMWDLPVGKNDPGEPITATAIRELREEAGLHVDRGDLRLAHVIHGARGSKHPMDSSRSSSPVTIGLERSPTVNPTSTPKSPGSPPMKSQASSSPPQPPPSAAT</sequence>
<organism evidence="4 5">
    <name type="scientific">Tenggerimyces flavus</name>
    <dbReference type="NCBI Taxonomy" id="1708749"/>
    <lineage>
        <taxon>Bacteria</taxon>
        <taxon>Bacillati</taxon>
        <taxon>Actinomycetota</taxon>
        <taxon>Actinomycetes</taxon>
        <taxon>Propionibacteriales</taxon>
        <taxon>Nocardioidaceae</taxon>
        <taxon>Tenggerimyces</taxon>
    </lineage>
</organism>
<comment type="caution">
    <text evidence="4">The sequence shown here is derived from an EMBL/GenBank/DDBJ whole genome shotgun (WGS) entry which is preliminary data.</text>
</comment>
<gene>
    <name evidence="4" type="ORF">ACFOUW_09680</name>
</gene>
<feature type="region of interest" description="Disordered" evidence="2">
    <location>
        <begin position="63"/>
        <end position="123"/>
    </location>
</feature>
<feature type="compositionally biased region" description="Pro residues" evidence="2">
    <location>
        <begin position="114"/>
        <end position="123"/>
    </location>
</feature>
<keyword evidence="5" id="KW-1185">Reference proteome</keyword>
<dbReference type="PROSITE" id="PS00893">
    <property type="entry name" value="NUDIX_BOX"/>
    <property type="match status" value="1"/>
</dbReference>
<evidence type="ECO:0000256" key="2">
    <source>
        <dbReference type="SAM" id="MobiDB-lite"/>
    </source>
</evidence>
<keyword evidence="1" id="KW-0378">Hydrolase</keyword>
<dbReference type="Proteomes" id="UP001595699">
    <property type="component" value="Unassembled WGS sequence"/>
</dbReference>
<dbReference type="RefSeq" id="WP_205117325.1">
    <property type="nucleotide sequence ID" value="NZ_JAFBCM010000001.1"/>
</dbReference>
<feature type="domain" description="Nudix hydrolase" evidence="3">
    <location>
        <begin position="1"/>
        <end position="123"/>
    </location>
</feature>
<dbReference type="EMBL" id="JBHRZH010000006">
    <property type="protein sequence ID" value="MFC3761109.1"/>
    <property type="molecule type" value="Genomic_DNA"/>
</dbReference>
<dbReference type="Pfam" id="PF00293">
    <property type="entry name" value="NUDIX"/>
    <property type="match status" value="1"/>
</dbReference>
<proteinExistence type="predicted"/>
<dbReference type="Gene3D" id="3.90.79.10">
    <property type="entry name" value="Nucleoside Triphosphate Pyrophosphohydrolase"/>
    <property type="match status" value="1"/>
</dbReference>
<dbReference type="InterPro" id="IPR015797">
    <property type="entry name" value="NUDIX_hydrolase-like_dom_sf"/>
</dbReference>
<evidence type="ECO:0000313" key="5">
    <source>
        <dbReference type="Proteomes" id="UP001595699"/>
    </source>
</evidence>
<dbReference type="InterPro" id="IPR020084">
    <property type="entry name" value="NUDIX_hydrolase_CS"/>
</dbReference>
<evidence type="ECO:0000313" key="4">
    <source>
        <dbReference type="EMBL" id="MFC3761109.1"/>
    </source>
</evidence>
<evidence type="ECO:0000259" key="3">
    <source>
        <dbReference type="PROSITE" id="PS51462"/>
    </source>
</evidence>
<accession>A0ABV7YAL7</accession>
<protein>
    <submittedName>
        <fullName evidence="4">NUDIX domain-containing protein</fullName>
    </submittedName>
</protein>
<reference evidence="5" key="1">
    <citation type="journal article" date="2019" name="Int. J. Syst. Evol. Microbiol.">
        <title>The Global Catalogue of Microorganisms (GCM) 10K type strain sequencing project: providing services to taxonomists for standard genome sequencing and annotation.</title>
        <authorList>
            <consortium name="The Broad Institute Genomics Platform"/>
            <consortium name="The Broad Institute Genome Sequencing Center for Infectious Disease"/>
            <person name="Wu L."/>
            <person name="Ma J."/>
        </authorList>
    </citation>
    <scope>NUCLEOTIDE SEQUENCE [LARGE SCALE GENOMIC DNA]</scope>
    <source>
        <strain evidence="5">CGMCC 4.7241</strain>
    </source>
</reference>
<dbReference type="InterPro" id="IPR000086">
    <property type="entry name" value="NUDIX_hydrolase_dom"/>
</dbReference>
<name>A0ABV7YAL7_9ACTN</name>
<dbReference type="SUPFAM" id="SSF55811">
    <property type="entry name" value="Nudix"/>
    <property type="match status" value="1"/>
</dbReference>